<dbReference type="SUPFAM" id="SSF101690">
    <property type="entry name" value="PAZ domain"/>
    <property type="match status" value="1"/>
</dbReference>
<proteinExistence type="predicted"/>
<evidence type="ECO:0000256" key="1">
    <source>
        <dbReference type="SAM" id="MobiDB-lite"/>
    </source>
</evidence>
<dbReference type="PROSITE" id="PS50821">
    <property type="entry name" value="PAZ"/>
    <property type="match status" value="1"/>
</dbReference>
<dbReference type="InterPro" id="IPR003165">
    <property type="entry name" value="Piwi"/>
</dbReference>
<feature type="region of interest" description="Disordered" evidence="1">
    <location>
        <begin position="65"/>
        <end position="89"/>
    </location>
</feature>
<dbReference type="GO" id="GO:0003723">
    <property type="term" value="F:RNA binding"/>
    <property type="evidence" value="ECO:0007669"/>
    <property type="project" value="InterPro"/>
</dbReference>
<dbReference type="SMART" id="SM01163">
    <property type="entry name" value="DUF1785"/>
    <property type="match status" value="1"/>
</dbReference>
<sequence>MDGTADETAAGTGIVEVRAAREDIEATTGEEAAASGIPEKAEAVADVAWDGVAVKPFNMLSVQRSLPAQPQMRPAAERSKPSPEGSRTPEEIDLVANHFAIAVGGGNVYHYDVAVSSLRRAQGPAVDAAQDAVVQQVPCLVARVNRKDFGVTVVVDWPERQFGVAIKLVAELNLHTLSELYKGRTRAVPQDVLQALDVAMRHGPCMTLTPVGRSLFPKPSEGGAASLHAGTEVVFGYYASVRPAQTTLTLNIDRSATAFYRSGPVVQFMNDLLWNGRANFPFGDLDARQRSKLSEELKMVRVRVTHIADPRTYAVASVTQQPASRVEFTRRDGVKQTVADYFDEKYPGVIRQRSLPCIQSGSSKRPVYLPIEVCDIVEGQPYRKKLSPFMTSAMIKQTATSPSERFRHIQDSLNNLVPLADPYLREFGITLDTQATQLTGRCLTAPLLAFGGDEVQPLDGQWALPRSGLLHAKPIQNWKQLHNLSLVVVLLGKNAPYAVVKEVADINAKLGGINNGFCGDQEQPFSDTLVIGADVTHPAPGDKEKPSIAACVGSLDDVPSQYRASIRVQRQENEAVARVEIITNLKDMVAELLRGLLGEKGETSRSDLLLPRRPEVISSIPPISFIVVQKRHRTRFQAATWYPGDQAGRPVTWSSTNESQLGVGHLAKSSAYQLCHTYCPLPAQREYPPTPVYYAHLAAFRAKEHIASARASHGGAAQSGVYDKAVKVAEALKNVMYFV</sequence>
<dbReference type="SMART" id="SM00949">
    <property type="entry name" value="PAZ"/>
    <property type="match status" value="1"/>
</dbReference>
<dbReference type="Pfam" id="PF08699">
    <property type="entry name" value="ArgoL1"/>
    <property type="match status" value="1"/>
</dbReference>
<gene>
    <name evidence="3" type="ORF">HPB48_026805</name>
</gene>
<dbReference type="Pfam" id="PF02171">
    <property type="entry name" value="Piwi"/>
    <property type="match status" value="1"/>
</dbReference>
<accession>A0A9J6H224</accession>
<organism evidence="3 4">
    <name type="scientific">Haemaphysalis longicornis</name>
    <name type="common">Bush tick</name>
    <dbReference type="NCBI Taxonomy" id="44386"/>
    <lineage>
        <taxon>Eukaryota</taxon>
        <taxon>Metazoa</taxon>
        <taxon>Ecdysozoa</taxon>
        <taxon>Arthropoda</taxon>
        <taxon>Chelicerata</taxon>
        <taxon>Arachnida</taxon>
        <taxon>Acari</taxon>
        <taxon>Parasitiformes</taxon>
        <taxon>Ixodida</taxon>
        <taxon>Ixodoidea</taxon>
        <taxon>Ixodidae</taxon>
        <taxon>Haemaphysalinae</taxon>
        <taxon>Haemaphysalis</taxon>
    </lineage>
</organism>
<dbReference type="OMA" id="ANATIIM"/>
<dbReference type="GO" id="GO:0034587">
    <property type="term" value="P:piRNA processing"/>
    <property type="evidence" value="ECO:0007669"/>
    <property type="project" value="UniProtKB-ARBA"/>
</dbReference>
<dbReference type="InterPro" id="IPR012337">
    <property type="entry name" value="RNaseH-like_sf"/>
</dbReference>
<dbReference type="SUPFAM" id="SSF53098">
    <property type="entry name" value="Ribonuclease H-like"/>
    <property type="match status" value="1"/>
</dbReference>
<dbReference type="VEuPathDB" id="VectorBase:HLOH_041338"/>
<dbReference type="Gene3D" id="2.170.260.10">
    <property type="entry name" value="paz domain"/>
    <property type="match status" value="1"/>
</dbReference>
<name>A0A9J6H224_HAELO</name>
<dbReference type="OrthoDB" id="10252740at2759"/>
<keyword evidence="4" id="KW-1185">Reference proteome</keyword>
<dbReference type="InterPro" id="IPR003100">
    <property type="entry name" value="PAZ_dom"/>
</dbReference>
<dbReference type="Pfam" id="PF16488">
    <property type="entry name" value="ArgoL2"/>
    <property type="match status" value="1"/>
</dbReference>
<feature type="domain" description="PAZ" evidence="2">
    <location>
        <begin position="264"/>
        <end position="378"/>
    </location>
</feature>
<protein>
    <recommendedName>
        <fullName evidence="2">PAZ domain-containing protein</fullName>
    </recommendedName>
</protein>
<dbReference type="InterPro" id="IPR032472">
    <property type="entry name" value="ArgoL2"/>
</dbReference>
<dbReference type="SMART" id="SM00950">
    <property type="entry name" value="Piwi"/>
    <property type="match status" value="1"/>
</dbReference>
<dbReference type="Proteomes" id="UP000821853">
    <property type="component" value="Unassembled WGS sequence"/>
</dbReference>
<dbReference type="Pfam" id="PF02170">
    <property type="entry name" value="PAZ"/>
    <property type="match status" value="1"/>
</dbReference>
<dbReference type="InterPro" id="IPR014811">
    <property type="entry name" value="ArgoL1"/>
</dbReference>
<dbReference type="EMBL" id="JABSTR010003145">
    <property type="protein sequence ID" value="KAH9384791.1"/>
    <property type="molecule type" value="Genomic_DNA"/>
</dbReference>
<dbReference type="Gene3D" id="3.30.420.10">
    <property type="entry name" value="Ribonuclease H-like superfamily/Ribonuclease H"/>
    <property type="match status" value="2"/>
</dbReference>
<dbReference type="AlphaFoldDB" id="A0A9J6H224"/>
<dbReference type="InterPro" id="IPR036397">
    <property type="entry name" value="RNaseH_sf"/>
</dbReference>
<comment type="caution">
    <text evidence="3">The sequence shown here is derived from an EMBL/GenBank/DDBJ whole genome shotgun (WGS) entry which is preliminary data.</text>
</comment>
<evidence type="ECO:0000313" key="4">
    <source>
        <dbReference type="Proteomes" id="UP000821853"/>
    </source>
</evidence>
<evidence type="ECO:0000259" key="2">
    <source>
        <dbReference type="PROSITE" id="PS50821"/>
    </source>
</evidence>
<reference evidence="3 4" key="1">
    <citation type="journal article" date="2020" name="Cell">
        <title>Large-Scale Comparative Analyses of Tick Genomes Elucidate Their Genetic Diversity and Vector Capacities.</title>
        <authorList>
            <consortium name="Tick Genome and Microbiome Consortium (TIGMIC)"/>
            <person name="Jia N."/>
            <person name="Wang J."/>
            <person name="Shi W."/>
            <person name="Du L."/>
            <person name="Sun Y."/>
            <person name="Zhan W."/>
            <person name="Jiang J.F."/>
            <person name="Wang Q."/>
            <person name="Zhang B."/>
            <person name="Ji P."/>
            <person name="Bell-Sakyi L."/>
            <person name="Cui X.M."/>
            <person name="Yuan T.T."/>
            <person name="Jiang B.G."/>
            <person name="Yang W.F."/>
            <person name="Lam T.T."/>
            <person name="Chang Q.C."/>
            <person name="Ding S.J."/>
            <person name="Wang X.J."/>
            <person name="Zhu J.G."/>
            <person name="Ruan X.D."/>
            <person name="Zhao L."/>
            <person name="Wei J.T."/>
            <person name="Ye R.Z."/>
            <person name="Que T.C."/>
            <person name="Du C.H."/>
            <person name="Zhou Y.H."/>
            <person name="Cheng J.X."/>
            <person name="Dai P.F."/>
            <person name="Guo W.B."/>
            <person name="Han X.H."/>
            <person name="Huang E.J."/>
            <person name="Li L.F."/>
            <person name="Wei W."/>
            <person name="Gao Y.C."/>
            <person name="Liu J.Z."/>
            <person name="Shao H.Z."/>
            <person name="Wang X."/>
            <person name="Wang C.C."/>
            <person name="Yang T.C."/>
            <person name="Huo Q.B."/>
            <person name="Li W."/>
            <person name="Chen H.Y."/>
            <person name="Chen S.E."/>
            <person name="Zhou L.G."/>
            <person name="Ni X.B."/>
            <person name="Tian J.H."/>
            <person name="Sheng Y."/>
            <person name="Liu T."/>
            <person name="Pan Y.S."/>
            <person name="Xia L.Y."/>
            <person name="Li J."/>
            <person name="Zhao F."/>
            <person name="Cao W.C."/>
        </authorList>
    </citation>
    <scope>NUCLEOTIDE SEQUENCE [LARGE SCALE GENOMIC DNA]</scope>
    <source>
        <strain evidence="3">HaeL-2018</strain>
    </source>
</reference>
<dbReference type="PANTHER" id="PTHR22891">
    <property type="entry name" value="EUKARYOTIC TRANSLATION INITIATION FACTOR 2C"/>
    <property type="match status" value="1"/>
</dbReference>
<evidence type="ECO:0000313" key="3">
    <source>
        <dbReference type="EMBL" id="KAH9384791.1"/>
    </source>
</evidence>
<dbReference type="CDD" id="cd02846">
    <property type="entry name" value="PAZ_argonaute_like"/>
    <property type="match status" value="1"/>
</dbReference>
<dbReference type="InterPro" id="IPR036085">
    <property type="entry name" value="PAZ_dom_sf"/>
</dbReference>